<dbReference type="PANTHER" id="PTHR40453:SF1">
    <property type="entry name" value="PROTEIN YOEF"/>
    <property type="match status" value="1"/>
</dbReference>
<dbReference type="RefSeq" id="WP_142508280.1">
    <property type="nucleotide sequence ID" value="NZ_SADV01000005.1"/>
</dbReference>
<dbReference type="GO" id="GO:0006576">
    <property type="term" value="P:biogenic amine metabolic process"/>
    <property type="evidence" value="ECO:0007669"/>
    <property type="project" value="InterPro"/>
</dbReference>
<dbReference type="InterPro" id="IPR012381">
    <property type="entry name" value="EutP_PduV"/>
</dbReference>
<dbReference type="SUPFAM" id="SSF52540">
    <property type="entry name" value="P-loop containing nucleoside triphosphate hydrolases"/>
    <property type="match status" value="1"/>
</dbReference>
<comment type="caution">
    <text evidence="1">The sequence shown here is derived from an EMBL/GenBank/DDBJ whole genome shotgun (WGS) entry which is preliminary data.</text>
</comment>
<dbReference type="GO" id="GO:0005524">
    <property type="term" value="F:ATP binding"/>
    <property type="evidence" value="ECO:0007669"/>
    <property type="project" value="InterPro"/>
</dbReference>
<dbReference type="CDD" id="cd00882">
    <property type="entry name" value="Ras_like_GTPase"/>
    <property type="match status" value="1"/>
</dbReference>
<name>A0A544UMU8_LYSSH</name>
<reference evidence="1 2" key="1">
    <citation type="submission" date="2018-03" db="EMBL/GenBank/DDBJ databases">
        <title>Aerobic endospore-forming bacteria genome sequencing and assembly.</title>
        <authorList>
            <person name="Cavalcante D.A."/>
            <person name="Driks A."/>
            <person name="Putonti C."/>
            <person name="De-Souza M.T."/>
        </authorList>
    </citation>
    <scope>NUCLEOTIDE SEQUENCE [LARGE SCALE GENOMIC DNA]</scope>
    <source>
        <strain evidence="1 2">SDF0037</strain>
    </source>
</reference>
<dbReference type="PANTHER" id="PTHR40453">
    <property type="entry name" value="PROTEIN YOEF"/>
    <property type="match status" value="1"/>
</dbReference>
<protein>
    <submittedName>
        <fullName evidence="1">Ethanolamine utilization protein EutP</fullName>
    </submittedName>
</protein>
<dbReference type="OrthoDB" id="6179at2"/>
<dbReference type="EMBL" id="SADV01000005">
    <property type="protein sequence ID" value="TQR35167.1"/>
    <property type="molecule type" value="Genomic_DNA"/>
</dbReference>
<dbReference type="Gene3D" id="3.40.50.300">
    <property type="entry name" value="P-loop containing nucleotide triphosphate hydrolases"/>
    <property type="match status" value="1"/>
</dbReference>
<proteinExistence type="predicted"/>
<gene>
    <name evidence="1" type="ORF">C7Y47_07900</name>
</gene>
<dbReference type="Proteomes" id="UP000317944">
    <property type="component" value="Unassembled WGS sequence"/>
</dbReference>
<accession>A0A544UMU8</accession>
<organism evidence="1 2">
    <name type="scientific">Lysinibacillus sphaericus</name>
    <name type="common">Bacillus sphaericus</name>
    <dbReference type="NCBI Taxonomy" id="1421"/>
    <lineage>
        <taxon>Bacteria</taxon>
        <taxon>Bacillati</taxon>
        <taxon>Bacillota</taxon>
        <taxon>Bacilli</taxon>
        <taxon>Bacillales</taxon>
        <taxon>Bacillaceae</taxon>
        <taxon>Lysinibacillus</taxon>
    </lineage>
</organism>
<evidence type="ECO:0000313" key="2">
    <source>
        <dbReference type="Proteomes" id="UP000317944"/>
    </source>
</evidence>
<sequence length="172" mass="19301">MKNRVMIIGGVQAGKSTLMNALLGKDRQANKTQALVYDDWIVDTPGEYIENPMYYRNIMATSLEVTHVIYLQDATSSKSVFPPQFSLGIPKLQIGVMTKIDAPHADVERAKALLQNVMTHGPIVKTSSWQKLGIEFIAPLIQLNSDEEIRQFVKDRDSPYLMYCPLSGERGE</sequence>
<dbReference type="InterPro" id="IPR027417">
    <property type="entry name" value="P-loop_NTPase"/>
</dbReference>
<evidence type="ECO:0000313" key="1">
    <source>
        <dbReference type="EMBL" id="TQR35167.1"/>
    </source>
</evidence>
<dbReference type="AlphaFoldDB" id="A0A544UMU8"/>
<dbReference type="Pfam" id="PF10662">
    <property type="entry name" value="PduV-EutP"/>
    <property type="match status" value="1"/>
</dbReference>